<organism evidence="1 2">
    <name type="scientific">Scomber scombrus</name>
    <name type="common">Atlantic mackerel</name>
    <name type="synonym">Scomber vernalis</name>
    <dbReference type="NCBI Taxonomy" id="13677"/>
    <lineage>
        <taxon>Eukaryota</taxon>
        <taxon>Metazoa</taxon>
        <taxon>Chordata</taxon>
        <taxon>Craniata</taxon>
        <taxon>Vertebrata</taxon>
        <taxon>Euteleostomi</taxon>
        <taxon>Actinopterygii</taxon>
        <taxon>Neopterygii</taxon>
        <taxon>Teleostei</taxon>
        <taxon>Neoteleostei</taxon>
        <taxon>Acanthomorphata</taxon>
        <taxon>Pelagiaria</taxon>
        <taxon>Scombriformes</taxon>
        <taxon>Scombridae</taxon>
        <taxon>Scomber</taxon>
    </lineage>
</organism>
<evidence type="ECO:0000313" key="2">
    <source>
        <dbReference type="Proteomes" id="UP001314229"/>
    </source>
</evidence>
<proteinExistence type="predicted"/>
<name>A0AAV1Q8J4_SCOSC</name>
<comment type="caution">
    <text evidence="1">The sequence shown here is derived from an EMBL/GenBank/DDBJ whole genome shotgun (WGS) entry which is preliminary data.</text>
</comment>
<dbReference type="AlphaFoldDB" id="A0AAV1Q8J4"/>
<reference evidence="1 2" key="1">
    <citation type="submission" date="2024-01" db="EMBL/GenBank/DDBJ databases">
        <authorList>
            <person name="Alioto T."/>
            <person name="Alioto T."/>
            <person name="Gomez Garrido J."/>
        </authorList>
    </citation>
    <scope>NUCLEOTIDE SEQUENCE [LARGE SCALE GENOMIC DNA]</scope>
</reference>
<evidence type="ECO:0000313" key="1">
    <source>
        <dbReference type="EMBL" id="CAK6979565.1"/>
    </source>
</evidence>
<sequence>MQLTVCVKSGHRDASDPCHSLTPTAPNYFDQNIEQRDATDPCSLLTPITALRLDQNIVLNPTLAPHFVREQAVATSACSTQDYWHLGLPALCFSRDIQHWDTSAHAVFSPSFRITHIRSSIDPCS</sequence>
<dbReference type="EMBL" id="CAWUFR010000594">
    <property type="protein sequence ID" value="CAK6979565.1"/>
    <property type="molecule type" value="Genomic_DNA"/>
</dbReference>
<dbReference type="Proteomes" id="UP001314229">
    <property type="component" value="Unassembled WGS sequence"/>
</dbReference>
<accession>A0AAV1Q8J4</accession>
<gene>
    <name evidence="1" type="ORF">FSCOSCO3_A014811</name>
</gene>
<protein>
    <submittedName>
        <fullName evidence="1">Uncharacterized protein</fullName>
    </submittedName>
</protein>
<keyword evidence="2" id="KW-1185">Reference proteome</keyword>